<dbReference type="EMBL" id="VJWL01000002">
    <property type="protein sequence ID" value="TRW48927.1"/>
    <property type="molecule type" value="Genomic_DNA"/>
</dbReference>
<feature type="coiled-coil region" evidence="1">
    <location>
        <begin position="164"/>
        <end position="202"/>
    </location>
</feature>
<comment type="caution">
    <text evidence="4">The sequence shown here is derived from an EMBL/GenBank/DDBJ whole genome shotgun (WGS) entry which is preliminary data.</text>
</comment>
<keyword evidence="5" id="KW-1185">Reference proteome</keyword>
<keyword evidence="2" id="KW-1133">Transmembrane helix</keyword>
<organism evidence="4 5">
    <name type="scientific">Aliidiomarina halalkaliphila</name>
    <dbReference type="NCBI Taxonomy" id="2593535"/>
    <lineage>
        <taxon>Bacteria</taxon>
        <taxon>Pseudomonadati</taxon>
        <taxon>Pseudomonadota</taxon>
        <taxon>Gammaproteobacteria</taxon>
        <taxon>Alteromonadales</taxon>
        <taxon>Idiomarinaceae</taxon>
        <taxon>Aliidiomarina</taxon>
    </lineage>
</organism>
<evidence type="ECO:0000256" key="2">
    <source>
        <dbReference type="SAM" id="Phobius"/>
    </source>
</evidence>
<reference evidence="4 5" key="1">
    <citation type="submission" date="2019-07" db="EMBL/GenBank/DDBJ databases">
        <authorList>
            <person name="Yang M."/>
            <person name="Zhao D."/>
            <person name="Xiang H."/>
        </authorList>
    </citation>
    <scope>NUCLEOTIDE SEQUENCE [LARGE SCALE GENOMIC DNA]</scope>
    <source>
        <strain evidence="4 5">IM1326</strain>
    </source>
</reference>
<dbReference type="RefSeq" id="WP_143235912.1">
    <property type="nucleotide sequence ID" value="NZ_VJWL01000002.1"/>
</dbReference>
<protein>
    <recommendedName>
        <fullName evidence="3">DUF6161 domain-containing protein</fullName>
    </recommendedName>
</protein>
<dbReference type="InterPro" id="IPR046159">
    <property type="entry name" value="DUF6161"/>
</dbReference>
<evidence type="ECO:0000259" key="3">
    <source>
        <dbReference type="Pfam" id="PF19658"/>
    </source>
</evidence>
<dbReference type="OrthoDB" id="6193541at2"/>
<name>A0A552X1M3_9GAMM</name>
<evidence type="ECO:0000313" key="5">
    <source>
        <dbReference type="Proteomes" id="UP000320359"/>
    </source>
</evidence>
<keyword evidence="2" id="KW-0812">Transmembrane</keyword>
<sequence>MADSISYSIKDASGEDFPFTSLKGLKDFIRNEIEFWQEAKKLFPSNTDILRFIDGAQHLKSFYTAISEISSNSRNIDPDELNSMIQSLTQKHLRNIQQYWLSRTHSYISAYIRCAQEHGGEAAAAFFAYAIGKNVSNIQQKSVLVGVFAAYEFFDASDEHLSRKRGEKISLSKLRNDLQRARDELFSDIEQLKDDSRKWSENSKRKQIRRYRAQKVLSEKLRKNEKEEFVSQKEYWDNEFKDLRKVHADQLRLEEPAKYWSDAGKKFRNQGIIFTIILLVLIGLGLYGVYSILSLWMEKGETPLSLASLQGVVLFGSLAAIFAYGVRVTSRMAFSSFHLMRDAEERHQLTYLYLSLINETQSDERAREIILQALFSRSETGLLVTENGPTMPGIRDLAKGS</sequence>
<proteinExistence type="predicted"/>
<dbReference type="AlphaFoldDB" id="A0A552X1M3"/>
<keyword evidence="1" id="KW-0175">Coiled coil</keyword>
<evidence type="ECO:0000256" key="1">
    <source>
        <dbReference type="SAM" id="Coils"/>
    </source>
</evidence>
<dbReference type="Pfam" id="PF19658">
    <property type="entry name" value="DUF6161"/>
    <property type="match status" value="1"/>
</dbReference>
<dbReference type="Proteomes" id="UP000320359">
    <property type="component" value="Unassembled WGS sequence"/>
</dbReference>
<feature type="transmembrane region" description="Helical" evidence="2">
    <location>
        <begin position="305"/>
        <end position="326"/>
    </location>
</feature>
<feature type="transmembrane region" description="Helical" evidence="2">
    <location>
        <begin position="272"/>
        <end position="293"/>
    </location>
</feature>
<gene>
    <name evidence="4" type="ORF">FM042_08060</name>
</gene>
<keyword evidence="2" id="KW-0472">Membrane</keyword>
<feature type="domain" description="DUF6161" evidence="3">
    <location>
        <begin position="181"/>
        <end position="386"/>
    </location>
</feature>
<accession>A0A552X1M3</accession>
<evidence type="ECO:0000313" key="4">
    <source>
        <dbReference type="EMBL" id="TRW48927.1"/>
    </source>
</evidence>